<sequence>MDITRTARTAAALACGLAAFAAQAGSVDYKIVTASERGTYIQIGRDLARFVAPEADINLESLPSAGSAENVQRLRSEPGVKLALVQSDVYQAFLDRAAAGNPQAAETIKPLRVVMPLYNEEIYFITRADSSLQNVHDIKDARINVGPLLSGTALSATTLYKQLFGKPLPDGQASYLSNEDALVKLTVDKSIDVVVAVAGQPAKLLVDMKAEARQLIRLLKFDQNNPASKAALQTYFPSTIKASNYPNLLAEDVPGVAVKAFLVTYNYGGSDTSKYLNRFARSLCHNFATLQAEGHPKWKEVNLALPPLGKGWTYYSPMAREMNACLADSQQARSGATPAPRPIQPVVNSQCPQQERILGLCR</sequence>
<dbReference type="EMBL" id="JAXOJX010000044">
    <property type="protein sequence ID" value="MDZ5459424.1"/>
    <property type="molecule type" value="Genomic_DNA"/>
</dbReference>
<organism evidence="2 3">
    <name type="scientific">Azohydromonas lata</name>
    <dbReference type="NCBI Taxonomy" id="45677"/>
    <lineage>
        <taxon>Bacteria</taxon>
        <taxon>Pseudomonadati</taxon>
        <taxon>Pseudomonadota</taxon>
        <taxon>Betaproteobacteria</taxon>
        <taxon>Burkholderiales</taxon>
        <taxon>Sphaerotilaceae</taxon>
        <taxon>Azohydromonas</taxon>
    </lineage>
</organism>
<dbReference type="Gene3D" id="3.40.190.10">
    <property type="entry name" value="Periplasmic binding protein-like II"/>
    <property type="match status" value="2"/>
</dbReference>
<dbReference type="PANTHER" id="PTHR42941:SF1">
    <property type="entry name" value="SLL1037 PROTEIN"/>
    <property type="match status" value="1"/>
</dbReference>
<evidence type="ECO:0000256" key="1">
    <source>
        <dbReference type="SAM" id="SignalP"/>
    </source>
</evidence>
<dbReference type="RefSeq" id="WP_322467165.1">
    <property type="nucleotide sequence ID" value="NZ_JAXOJX010000044.1"/>
</dbReference>
<dbReference type="InterPro" id="IPR011852">
    <property type="entry name" value="TRAP_TAXI"/>
</dbReference>
<comment type="caution">
    <text evidence="2">The sequence shown here is derived from an EMBL/GenBank/DDBJ whole genome shotgun (WGS) entry which is preliminary data.</text>
</comment>
<evidence type="ECO:0000313" key="3">
    <source>
        <dbReference type="Proteomes" id="UP001293718"/>
    </source>
</evidence>
<feature type="signal peptide" evidence="1">
    <location>
        <begin position="1"/>
        <end position="24"/>
    </location>
</feature>
<gene>
    <name evidence="2" type="ORF">SM757_22855</name>
</gene>
<dbReference type="Pfam" id="PF16868">
    <property type="entry name" value="NMT1_3"/>
    <property type="match status" value="1"/>
</dbReference>
<name>A0ABU5IKM0_9BURK</name>
<keyword evidence="3" id="KW-1185">Reference proteome</keyword>
<reference evidence="2 3" key="1">
    <citation type="submission" date="2023-11" db="EMBL/GenBank/DDBJ databases">
        <title>Draft genome of Azohydromonas lata strain H1 (DSM1123), a polyhydroxyalkanoate producer.</title>
        <authorList>
            <person name="Traversa D."/>
            <person name="D'Addabbo P."/>
            <person name="Pazzani C."/>
            <person name="Manzari C."/>
            <person name="Chiara M."/>
            <person name="Scrascia M."/>
        </authorList>
    </citation>
    <scope>NUCLEOTIDE SEQUENCE [LARGE SCALE GENOMIC DNA]</scope>
    <source>
        <strain evidence="2 3">H1</strain>
    </source>
</reference>
<accession>A0ABU5IKM0</accession>
<evidence type="ECO:0000313" key="2">
    <source>
        <dbReference type="EMBL" id="MDZ5459424.1"/>
    </source>
</evidence>
<dbReference type="NCBIfam" id="TIGR02122">
    <property type="entry name" value="TRAP_TAXI"/>
    <property type="match status" value="1"/>
</dbReference>
<protein>
    <submittedName>
        <fullName evidence="2">TAXI family TRAP transporter solute-binding subunit</fullName>
    </submittedName>
</protein>
<keyword evidence="1" id="KW-0732">Signal</keyword>
<dbReference type="SUPFAM" id="SSF53850">
    <property type="entry name" value="Periplasmic binding protein-like II"/>
    <property type="match status" value="1"/>
</dbReference>
<proteinExistence type="predicted"/>
<dbReference type="Proteomes" id="UP001293718">
    <property type="component" value="Unassembled WGS sequence"/>
</dbReference>
<feature type="chain" id="PRO_5047062267" evidence="1">
    <location>
        <begin position="25"/>
        <end position="362"/>
    </location>
</feature>
<dbReference type="PANTHER" id="PTHR42941">
    <property type="entry name" value="SLL1037 PROTEIN"/>
    <property type="match status" value="1"/>
</dbReference>